<evidence type="ECO:0000313" key="2">
    <source>
        <dbReference type="EMBL" id="CAL5970731.1"/>
    </source>
</evidence>
<name>A0ABP1GHN2_9EUKA</name>
<keyword evidence="1" id="KW-0472">Membrane</keyword>
<evidence type="ECO:0000256" key="1">
    <source>
        <dbReference type="SAM" id="Phobius"/>
    </source>
</evidence>
<evidence type="ECO:0000313" key="3">
    <source>
        <dbReference type="Proteomes" id="UP001642409"/>
    </source>
</evidence>
<keyword evidence="3" id="KW-1185">Reference proteome</keyword>
<organism evidence="2 3">
    <name type="scientific">Hexamita inflata</name>
    <dbReference type="NCBI Taxonomy" id="28002"/>
    <lineage>
        <taxon>Eukaryota</taxon>
        <taxon>Metamonada</taxon>
        <taxon>Diplomonadida</taxon>
        <taxon>Hexamitidae</taxon>
        <taxon>Hexamitinae</taxon>
        <taxon>Hexamita</taxon>
    </lineage>
</organism>
<dbReference type="EMBL" id="CAXDID020000001">
    <property type="protein sequence ID" value="CAL5970731.1"/>
    <property type="molecule type" value="Genomic_DNA"/>
</dbReference>
<protein>
    <submittedName>
        <fullName evidence="2">Hypothetical_protein</fullName>
    </submittedName>
</protein>
<proteinExistence type="predicted"/>
<comment type="caution">
    <text evidence="2">The sequence shown here is derived from an EMBL/GenBank/DDBJ whole genome shotgun (WGS) entry which is preliminary data.</text>
</comment>
<keyword evidence="1" id="KW-0812">Transmembrane</keyword>
<dbReference type="Proteomes" id="UP001642409">
    <property type="component" value="Unassembled WGS sequence"/>
</dbReference>
<reference evidence="2 3" key="1">
    <citation type="submission" date="2024-07" db="EMBL/GenBank/DDBJ databases">
        <authorList>
            <person name="Akdeniz Z."/>
        </authorList>
    </citation>
    <scope>NUCLEOTIDE SEQUENCE [LARGE SCALE GENOMIC DNA]</scope>
</reference>
<accession>A0ABP1GHN2</accession>
<keyword evidence="1" id="KW-1133">Transmembrane helix</keyword>
<feature type="transmembrane region" description="Helical" evidence="1">
    <location>
        <begin position="106"/>
        <end position="125"/>
    </location>
</feature>
<sequence length="127" mass="14748">MENSAITNQISKLVSKFGAHDIDFDTILENFEYDQEEENEINADFVRELVKIQEQYQLTTYQLLELVQKQVDAYKQGTASGINSARTIGLKTQISEKTPLQVNNKWIIYLLNIVIIVYNSHYYIIII</sequence>
<gene>
    <name evidence="2" type="ORF">HINF_LOCUS671</name>
</gene>